<name>A0ABM8T617_9BURK</name>
<reference evidence="1 2" key="1">
    <citation type="submission" date="2021-02" db="EMBL/GenBank/DDBJ databases">
        <authorList>
            <person name="Vanwijnsberghe S."/>
        </authorList>
    </citation>
    <scope>NUCLEOTIDE SEQUENCE [LARGE SCALE GENOMIC DNA]</scope>
    <source>
        <strain evidence="1 2">R-69776</strain>
    </source>
</reference>
<dbReference type="Proteomes" id="UP000673821">
    <property type="component" value="Unassembled WGS sequence"/>
</dbReference>
<sequence>MSVFTIITNTGIVVIEVAPSLAGCGNTDDSKSADESVETLC</sequence>
<organism evidence="1 2">
    <name type="scientific">Paraburkholderia nemoris</name>
    <dbReference type="NCBI Taxonomy" id="2793076"/>
    <lineage>
        <taxon>Bacteria</taxon>
        <taxon>Pseudomonadati</taxon>
        <taxon>Pseudomonadota</taxon>
        <taxon>Betaproteobacteria</taxon>
        <taxon>Burkholderiales</taxon>
        <taxon>Burkholderiaceae</taxon>
        <taxon>Paraburkholderia</taxon>
    </lineage>
</organism>
<evidence type="ECO:0000313" key="2">
    <source>
        <dbReference type="Proteomes" id="UP000673821"/>
    </source>
</evidence>
<protein>
    <submittedName>
        <fullName evidence="1">Uncharacterized protein</fullName>
    </submittedName>
</protein>
<accession>A0ABM8T617</accession>
<comment type="caution">
    <text evidence="1">The sequence shown here is derived from an EMBL/GenBank/DDBJ whole genome shotgun (WGS) entry which is preliminary data.</text>
</comment>
<gene>
    <name evidence="1" type="ORF">R69776_08005</name>
</gene>
<dbReference type="EMBL" id="CAJNBH010000052">
    <property type="protein sequence ID" value="CAE6860972.1"/>
    <property type="molecule type" value="Genomic_DNA"/>
</dbReference>
<proteinExistence type="predicted"/>
<keyword evidence="2" id="KW-1185">Reference proteome</keyword>
<evidence type="ECO:0000313" key="1">
    <source>
        <dbReference type="EMBL" id="CAE6860972.1"/>
    </source>
</evidence>